<name>A0A8H3HAV4_9AGAM</name>
<dbReference type="AlphaFoldDB" id="A0A8H3HAV4"/>
<evidence type="ECO:0000256" key="1">
    <source>
        <dbReference type="SAM" id="MobiDB-lite"/>
    </source>
</evidence>
<reference evidence="2" key="1">
    <citation type="submission" date="2021-01" db="EMBL/GenBank/DDBJ databases">
        <authorList>
            <person name="Kaushik A."/>
        </authorList>
    </citation>
    <scope>NUCLEOTIDE SEQUENCE</scope>
    <source>
        <strain evidence="2">AG6-10EEA</strain>
    </source>
</reference>
<feature type="region of interest" description="Disordered" evidence="1">
    <location>
        <begin position="23"/>
        <end position="44"/>
    </location>
</feature>
<dbReference type="EMBL" id="CAJMXA010003465">
    <property type="protein sequence ID" value="CAE6496668.1"/>
    <property type="molecule type" value="Genomic_DNA"/>
</dbReference>
<sequence length="120" mass="12987">MGPSALTLPVDILSSLPKIERRHSFSTAHTSTGVERHPSPTPRPHYHCDQEAVEMDTIEGELDSKSISTSTAGALEMPVPAWTMSPKKEWAAIATCFGCLFMTGWNDATTGPLLPTIQAH</sequence>
<feature type="non-terminal residue" evidence="2">
    <location>
        <position position="1"/>
    </location>
</feature>
<protein>
    <submittedName>
        <fullName evidence="2">Uncharacterized protein</fullName>
    </submittedName>
</protein>
<dbReference type="Proteomes" id="UP000663853">
    <property type="component" value="Unassembled WGS sequence"/>
</dbReference>
<evidence type="ECO:0000313" key="2">
    <source>
        <dbReference type="EMBL" id="CAE6496668.1"/>
    </source>
</evidence>
<proteinExistence type="predicted"/>
<evidence type="ECO:0000313" key="3">
    <source>
        <dbReference type="Proteomes" id="UP000663853"/>
    </source>
</evidence>
<organism evidence="2 3">
    <name type="scientific">Rhizoctonia solani</name>
    <dbReference type="NCBI Taxonomy" id="456999"/>
    <lineage>
        <taxon>Eukaryota</taxon>
        <taxon>Fungi</taxon>
        <taxon>Dikarya</taxon>
        <taxon>Basidiomycota</taxon>
        <taxon>Agaricomycotina</taxon>
        <taxon>Agaricomycetes</taxon>
        <taxon>Cantharellales</taxon>
        <taxon>Ceratobasidiaceae</taxon>
        <taxon>Rhizoctonia</taxon>
    </lineage>
</organism>
<gene>
    <name evidence="2" type="ORF">RDB_LOCUS107263</name>
</gene>
<comment type="caution">
    <text evidence="2">The sequence shown here is derived from an EMBL/GenBank/DDBJ whole genome shotgun (WGS) entry which is preliminary data.</text>
</comment>
<accession>A0A8H3HAV4</accession>